<dbReference type="SUPFAM" id="SSF53335">
    <property type="entry name" value="S-adenosyl-L-methionine-dependent methyltransferases"/>
    <property type="match status" value="1"/>
</dbReference>
<dbReference type="RefSeq" id="WP_199568147.1">
    <property type="nucleotide sequence ID" value="NZ_JAENBP010000008.1"/>
</dbReference>
<dbReference type="InterPro" id="IPR013217">
    <property type="entry name" value="Methyltransf_12"/>
</dbReference>
<dbReference type="Pfam" id="PF08242">
    <property type="entry name" value="Methyltransf_12"/>
    <property type="match status" value="1"/>
</dbReference>
<keyword evidence="2" id="KW-0808">Transferase</keyword>
<dbReference type="Gene3D" id="3.40.50.150">
    <property type="entry name" value="Vaccinia Virus protein VP39"/>
    <property type="match status" value="1"/>
</dbReference>
<evidence type="ECO:0000313" key="2">
    <source>
        <dbReference type="EMBL" id="MBJ8350231.1"/>
    </source>
</evidence>
<sequence length="197" mass="22196">MANKFDEKAKHYDSPQQLALADHFNKVIRSLIEEYQFDTVVDYGGGTGNLALGLADKAKKIIITDISQAMLDQAKQKIEATGHTHITTELVDETNQSIKEAYDLLLISLVLHHVPDYKDLLEKLFVSLNDNGQFIMIDFYQDLDANYSGFDLENLSKELETLGLKTVTKELIIEGDALFMRPEGKAFILQAIKTEKT</sequence>
<name>A0A934PAK1_9STRE</name>
<dbReference type="GO" id="GO:0008168">
    <property type="term" value="F:methyltransferase activity"/>
    <property type="evidence" value="ECO:0007669"/>
    <property type="project" value="UniProtKB-KW"/>
</dbReference>
<accession>A0A934PAK1</accession>
<protein>
    <submittedName>
        <fullName evidence="2">Methyltransferase</fullName>
    </submittedName>
</protein>
<comment type="caution">
    <text evidence="2">The sequence shown here is derived from an EMBL/GenBank/DDBJ whole genome shotgun (WGS) entry which is preliminary data.</text>
</comment>
<evidence type="ECO:0000313" key="3">
    <source>
        <dbReference type="Proteomes" id="UP000644875"/>
    </source>
</evidence>
<keyword evidence="3" id="KW-1185">Reference proteome</keyword>
<dbReference type="Proteomes" id="UP000644875">
    <property type="component" value="Unassembled WGS sequence"/>
</dbReference>
<proteinExistence type="predicted"/>
<dbReference type="EMBL" id="JAENBP010000008">
    <property type="protein sequence ID" value="MBJ8350231.1"/>
    <property type="molecule type" value="Genomic_DNA"/>
</dbReference>
<dbReference type="CDD" id="cd02440">
    <property type="entry name" value="AdoMet_MTases"/>
    <property type="match status" value="1"/>
</dbReference>
<dbReference type="InterPro" id="IPR029063">
    <property type="entry name" value="SAM-dependent_MTases_sf"/>
</dbReference>
<organism evidence="2 3">
    <name type="scientific">Streptococcus zalophi</name>
    <dbReference type="NCBI Taxonomy" id="640031"/>
    <lineage>
        <taxon>Bacteria</taxon>
        <taxon>Bacillati</taxon>
        <taxon>Bacillota</taxon>
        <taxon>Bacilli</taxon>
        <taxon>Lactobacillales</taxon>
        <taxon>Streptococcaceae</taxon>
        <taxon>Streptococcus</taxon>
    </lineage>
</organism>
<evidence type="ECO:0000259" key="1">
    <source>
        <dbReference type="Pfam" id="PF08242"/>
    </source>
</evidence>
<feature type="domain" description="Methyltransferase type 12" evidence="1">
    <location>
        <begin position="42"/>
        <end position="134"/>
    </location>
</feature>
<keyword evidence="2" id="KW-0489">Methyltransferase</keyword>
<dbReference type="AlphaFoldDB" id="A0A934PAK1"/>
<reference evidence="2 3" key="1">
    <citation type="journal article" date="2021" name="Int. J. Syst. Evol. Microbiol.">
        <title>Streptococcus vicugnae sp. nov., isolated from faeces of alpacas (Vicugna pacos) and cattle (Bos taurus), Streptococcus zalophi sp. nov., and Streptococcus pacificus sp. nov., isolated from respiratory tract of California sea lions (Zalophus californianus).</title>
        <authorList>
            <person name="Volokhov D.V."/>
            <person name="Zagorodnyaya T.A."/>
            <person name="Shen Z."/>
            <person name="Blom J."/>
            <person name="Furtak V.A."/>
            <person name="Eisenberg T."/>
            <person name="Fan P."/>
            <person name="Jeong K.C."/>
            <person name="Gao Y."/>
            <person name="Zhang S."/>
            <person name="Amselle M."/>
        </authorList>
    </citation>
    <scope>NUCLEOTIDE SEQUENCE [LARGE SCALE GENOMIC DNA]</scope>
    <source>
        <strain evidence="3">CSL7508-lung</strain>
    </source>
</reference>
<dbReference type="GO" id="GO:0032259">
    <property type="term" value="P:methylation"/>
    <property type="evidence" value="ECO:0007669"/>
    <property type="project" value="UniProtKB-KW"/>
</dbReference>
<dbReference type="PANTHER" id="PTHR43861">
    <property type="entry name" value="TRANS-ACONITATE 2-METHYLTRANSFERASE-RELATED"/>
    <property type="match status" value="1"/>
</dbReference>
<gene>
    <name evidence="2" type="ORF">JHK64_06245</name>
</gene>